<dbReference type="InterPro" id="IPR050122">
    <property type="entry name" value="RTK"/>
</dbReference>
<dbReference type="SMART" id="SM00409">
    <property type="entry name" value="IG"/>
    <property type="match status" value="4"/>
</dbReference>
<feature type="domain" description="Protein kinase" evidence="14">
    <location>
        <begin position="579"/>
        <end position="959"/>
    </location>
</feature>
<feature type="binding site" evidence="11">
    <location>
        <position position="613"/>
    </location>
    <ligand>
        <name>ATP</name>
        <dbReference type="ChEBI" id="CHEBI:30616"/>
    </ligand>
</feature>
<keyword evidence="7" id="KW-0675">Receptor</keyword>
<gene>
    <name evidence="17" type="primary">LOC106474621</name>
</gene>
<evidence type="ECO:0000256" key="13">
    <source>
        <dbReference type="SAM" id="Phobius"/>
    </source>
</evidence>
<dbReference type="CDD" id="cd00096">
    <property type="entry name" value="Ig"/>
    <property type="match status" value="1"/>
</dbReference>
<dbReference type="PROSITE" id="PS50011">
    <property type="entry name" value="PROTEIN_KINASE_DOM"/>
    <property type="match status" value="1"/>
</dbReference>
<feature type="domain" description="Ig-like" evidence="15">
    <location>
        <begin position="79"/>
        <end position="158"/>
    </location>
</feature>
<name>A0ABM1BXW4_LIMPO</name>
<feature type="domain" description="Ig-like" evidence="15">
    <location>
        <begin position="180"/>
        <end position="278"/>
    </location>
</feature>
<evidence type="ECO:0000256" key="1">
    <source>
        <dbReference type="ARBA" id="ARBA00004167"/>
    </source>
</evidence>
<dbReference type="InterPro" id="IPR020635">
    <property type="entry name" value="Tyr_kinase_cat_dom"/>
</dbReference>
<evidence type="ECO:0000256" key="12">
    <source>
        <dbReference type="SAM" id="MobiDB-lite"/>
    </source>
</evidence>
<dbReference type="InterPro" id="IPR017441">
    <property type="entry name" value="Protein_kinase_ATP_BS"/>
</dbReference>
<evidence type="ECO:0000256" key="3">
    <source>
        <dbReference type="ARBA" id="ARBA00022692"/>
    </source>
</evidence>
<feature type="domain" description="Ig-like" evidence="15">
    <location>
        <begin position="1"/>
        <end position="69"/>
    </location>
</feature>
<dbReference type="EC" id="2.7.10.1" evidence="2"/>
<dbReference type="InterPro" id="IPR007110">
    <property type="entry name" value="Ig-like_dom"/>
</dbReference>
<keyword evidence="6" id="KW-1015">Disulfide bond</keyword>
<dbReference type="InterPro" id="IPR000719">
    <property type="entry name" value="Prot_kinase_dom"/>
</dbReference>
<evidence type="ECO:0000256" key="8">
    <source>
        <dbReference type="ARBA" id="ARBA00023180"/>
    </source>
</evidence>
<dbReference type="InterPro" id="IPR003598">
    <property type="entry name" value="Ig_sub2"/>
</dbReference>
<evidence type="ECO:0000313" key="17">
    <source>
        <dbReference type="RefSeq" id="XP_013790768.1"/>
    </source>
</evidence>
<dbReference type="SMART" id="SM00219">
    <property type="entry name" value="TyrKc"/>
    <property type="match status" value="1"/>
</dbReference>
<dbReference type="InterPro" id="IPR013783">
    <property type="entry name" value="Ig-like_fold"/>
</dbReference>
<accession>A0ABM1BXW4</accession>
<dbReference type="SUPFAM" id="SSF56112">
    <property type="entry name" value="Protein kinase-like (PK-like)"/>
    <property type="match status" value="1"/>
</dbReference>
<sequence length="1140" mass="129166">MEWDYPNKGKNDSRITETKPTYTVKELPSNSHKAITSKLIITSVQQSDEGTYKCSVTDHLGATNYHQVTIKVYEAQQQPFINLTTDVITDLPVEQEAGKNIQLVVTIASSLTPNQYEIYWEKDYNLLTPNSRQNISTYETQTVLTINNLKREDSGVYTVFGKSENLLANISITLQIKAKPIVTIMNQKDFYMLQNHYDLICKVIGYPLPQVSWFWKSCSDVRNCSSDSVDGWTDVPVQTTLQNEGTDTVVLHLDATANVSGYYSCIGRNYLGESKAISSFFVSDAKNGFEITADPPEPVEQDKVTLTCLANILSYTNLSWRWYSMNHDSNDGVKMNNQTGISVVFASSQYSHTLTMVFDPIAINNSGVYECWAWHNNTPEVKQKKVTNLVVRAIKKPFYTLTNLNNSETKAEHNKEFQLKCYSSGVPQPNITWYKDNELFDAASLSGVEYKDDKQLLIFRRVVQNDAGTYECVAENKGGQIRVSTVLLVDHSGVPFVISSSQKVIISVLVITGVGLFILAILLIKKICTERKYKMEMEFFSYAQFERGHLHLLNPNLPLDNQIELLPYDSRWEFPKEQLKLGRTLGQGAFGRVVKAEAIGLEHGEATTTVAVKMLKEHANTDQKKALMAELKILILLGRHLNIVNLLGAVTRNVIKGELMMIVEYCQYGNLRHYLLQHQQNYINQINPKTGKIDPNISTLPGSTRLKDKNKENYFQYRSIDSVMAVENPTYKNKSLKYVELMHGQTSDFTSYSGEVNMSESVEFTDVNNSGSTVNSEYIGRDSVKEEGKNSDVFVSTCDLLCWAFQVSRGMEYLESRKLIHRDLAARNILLSKDNVVKICDFGLAKDCYKDSNYVKKGDGPLPVKWMAIESIRDKVFTIQSDVWSFGVMLWEFFTLGGNPYPGIDVDGEFYKKLKDGYRMDKPEFCPIDVYKIMQNCWLEVPTERPDFTTLVDKLGNLLESSVRKYYVELNNPYEMMNETIQNNNDYLTMDGTTIDYMNMKSEDQDVSKAVEIGLPHPPNHYDNIGTVRPVGDGPPPKEPMEVVPMIQLESVGDTWHDIIASAGPKDEEEKELDTLNIKSKVDYLLMNGACNADKNDDKRKKPSDSVFTDSENETHSFYFNTAPPSYSLVCNNSHTGYNV</sequence>
<keyword evidence="16" id="KW-1185">Reference proteome</keyword>
<dbReference type="Proteomes" id="UP000694941">
    <property type="component" value="Unplaced"/>
</dbReference>
<evidence type="ECO:0000256" key="10">
    <source>
        <dbReference type="ARBA" id="ARBA00051243"/>
    </source>
</evidence>
<proteinExistence type="predicted"/>
<feature type="domain" description="Ig-like" evidence="15">
    <location>
        <begin position="300"/>
        <end position="387"/>
    </location>
</feature>
<feature type="transmembrane region" description="Helical" evidence="13">
    <location>
        <begin position="504"/>
        <end position="524"/>
    </location>
</feature>
<protein>
    <recommendedName>
        <fullName evidence="2">receptor protein-tyrosine kinase</fullName>
        <ecNumber evidence="2">2.7.10.1</ecNumber>
    </recommendedName>
</protein>
<dbReference type="Gene3D" id="1.10.510.10">
    <property type="entry name" value="Transferase(Phosphotransferase) domain 1"/>
    <property type="match status" value="1"/>
</dbReference>
<evidence type="ECO:0000256" key="4">
    <source>
        <dbReference type="ARBA" id="ARBA00022989"/>
    </source>
</evidence>
<dbReference type="PANTHER" id="PTHR24416">
    <property type="entry name" value="TYROSINE-PROTEIN KINASE RECEPTOR"/>
    <property type="match status" value="1"/>
</dbReference>
<dbReference type="Gene3D" id="2.60.40.10">
    <property type="entry name" value="Immunoglobulins"/>
    <property type="match status" value="5"/>
</dbReference>
<dbReference type="Gene3D" id="3.30.200.20">
    <property type="entry name" value="Phosphorylase Kinase, domain 1"/>
    <property type="match status" value="1"/>
</dbReference>
<dbReference type="PROSITE" id="PS00107">
    <property type="entry name" value="PROTEIN_KINASE_ATP"/>
    <property type="match status" value="1"/>
</dbReference>
<comment type="catalytic activity">
    <reaction evidence="10">
        <text>L-tyrosyl-[protein] + ATP = O-phospho-L-tyrosyl-[protein] + ADP + H(+)</text>
        <dbReference type="Rhea" id="RHEA:10596"/>
        <dbReference type="Rhea" id="RHEA-COMP:10136"/>
        <dbReference type="Rhea" id="RHEA-COMP:20101"/>
        <dbReference type="ChEBI" id="CHEBI:15378"/>
        <dbReference type="ChEBI" id="CHEBI:30616"/>
        <dbReference type="ChEBI" id="CHEBI:46858"/>
        <dbReference type="ChEBI" id="CHEBI:61978"/>
        <dbReference type="ChEBI" id="CHEBI:456216"/>
        <dbReference type="EC" id="2.7.10.1"/>
    </reaction>
</comment>
<dbReference type="PIRSF" id="PIRSF000615">
    <property type="entry name" value="TyrPK_CSF1-R"/>
    <property type="match status" value="1"/>
</dbReference>
<dbReference type="Pfam" id="PF07679">
    <property type="entry name" value="I-set"/>
    <property type="match status" value="2"/>
</dbReference>
<dbReference type="InterPro" id="IPR008266">
    <property type="entry name" value="Tyr_kinase_AS"/>
</dbReference>
<evidence type="ECO:0000256" key="5">
    <source>
        <dbReference type="ARBA" id="ARBA00023136"/>
    </source>
</evidence>
<evidence type="ECO:0000256" key="6">
    <source>
        <dbReference type="ARBA" id="ARBA00023157"/>
    </source>
</evidence>
<evidence type="ECO:0000256" key="9">
    <source>
        <dbReference type="ARBA" id="ARBA00023319"/>
    </source>
</evidence>
<dbReference type="SMART" id="SM00408">
    <property type="entry name" value="IGc2"/>
    <property type="match status" value="2"/>
</dbReference>
<dbReference type="InterPro" id="IPR003599">
    <property type="entry name" value="Ig_sub"/>
</dbReference>
<dbReference type="PROSITE" id="PS50835">
    <property type="entry name" value="IG_LIKE"/>
    <property type="match status" value="5"/>
</dbReference>
<evidence type="ECO:0000259" key="15">
    <source>
        <dbReference type="PROSITE" id="PS50835"/>
    </source>
</evidence>
<dbReference type="Pfam" id="PF07714">
    <property type="entry name" value="PK_Tyr_Ser-Thr"/>
    <property type="match status" value="1"/>
</dbReference>
<dbReference type="PANTHER" id="PTHR24416:SF600">
    <property type="entry name" value="PDGF- AND VEGF-RECEPTOR RELATED, ISOFORM J"/>
    <property type="match status" value="1"/>
</dbReference>
<dbReference type="InterPro" id="IPR036179">
    <property type="entry name" value="Ig-like_dom_sf"/>
</dbReference>
<feature type="domain" description="Ig-like" evidence="15">
    <location>
        <begin position="397"/>
        <end position="484"/>
    </location>
</feature>
<keyword evidence="11" id="KW-0067">ATP-binding</keyword>
<dbReference type="InterPro" id="IPR013098">
    <property type="entry name" value="Ig_I-set"/>
</dbReference>
<feature type="compositionally biased region" description="Basic and acidic residues" evidence="12">
    <location>
        <begin position="1094"/>
        <end position="1104"/>
    </location>
</feature>
<keyword evidence="9" id="KW-0393">Immunoglobulin domain</keyword>
<reference evidence="17" key="1">
    <citation type="submission" date="2025-08" db="UniProtKB">
        <authorList>
            <consortium name="RefSeq"/>
        </authorList>
    </citation>
    <scope>IDENTIFICATION</scope>
    <source>
        <tissue evidence="17">Muscle</tissue>
    </source>
</reference>
<keyword evidence="5 13" id="KW-0472">Membrane</keyword>
<dbReference type="SUPFAM" id="SSF48726">
    <property type="entry name" value="Immunoglobulin"/>
    <property type="match status" value="5"/>
</dbReference>
<evidence type="ECO:0000256" key="11">
    <source>
        <dbReference type="PROSITE-ProRule" id="PRU10141"/>
    </source>
</evidence>
<keyword evidence="4 13" id="KW-1133">Transmembrane helix</keyword>
<keyword evidence="3 13" id="KW-0812">Transmembrane</keyword>
<dbReference type="PROSITE" id="PS00109">
    <property type="entry name" value="PROTEIN_KINASE_TYR"/>
    <property type="match status" value="1"/>
</dbReference>
<organism evidence="16 17">
    <name type="scientific">Limulus polyphemus</name>
    <name type="common">Atlantic horseshoe crab</name>
    <dbReference type="NCBI Taxonomy" id="6850"/>
    <lineage>
        <taxon>Eukaryota</taxon>
        <taxon>Metazoa</taxon>
        <taxon>Ecdysozoa</taxon>
        <taxon>Arthropoda</taxon>
        <taxon>Chelicerata</taxon>
        <taxon>Merostomata</taxon>
        <taxon>Xiphosura</taxon>
        <taxon>Limulidae</taxon>
        <taxon>Limulus</taxon>
    </lineage>
</organism>
<keyword evidence="11" id="KW-0547">Nucleotide-binding</keyword>
<evidence type="ECO:0000256" key="2">
    <source>
        <dbReference type="ARBA" id="ARBA00011902"/>
    </source>
</evidence>
<dbReference type="InterPro" id="IPR001245">
    <property type="entry name" value="Ser-Thr/Tyr_kinase_cat_dom"/>
</dbReference>
<dbReference type="GeneID" id="106474621"/>
<evidence type="ECO:0000259" key="14">
    <source>
        <dbReference type="PROSITE" id="PS50011"/>
    </source>
</evidence>
<evidence type="ECO:0000256" key="7">
    <source>
        <dbReference type="ARBA" id="ARBA00023170"/>
    </source>
</evidence>
<keyword evidence="8" id="KW-0325">Glycoprotein</keyword>
<dbReference type="InterPro" id="IPR011009">
    <property type="entry name" value="Kinase-like_dom_sf"/>
</dbReference>
<comment type="subcellular location">
    <subcellularLocation>
        <location evidence="1">Membrane</location>
        <topology evidence="1">Single-pass membrane protein</topology>
    </subcellularLocation>
</comment>
<feature type="region of interest" description="Disordered" evidence="12">
    <location>
        <begin position="1092"/>
        <end position="1111"/>
    </location>
</feature>
<evidence type="ECO:0000313" key="16">
    <source>
        <dbReference type="Proteomes" id="UP000694941"/>
    </source>
</evidence>
<dbReference type="RefSeq" id="XP_013790768.1">
    <property type="nucleotide sequence ID" value="XM_013935314.2"/>
</dbReference>